<feature type="compositionally biased region" description="Low complexity" evidence="1">
    <location>
        <begin position="81"/>
        <end position="95"/>
    </location>
</feature>
<accession>A0A2P7N099</accession>
<feature type="region of interest" description="Disordered" evidence="1">
    <location>
        <begin position="1"/>
        <end position="41"/>
    </location>
</feature>
<name>A0A2P7N099_9CYAN</name>
<sequence length="138" mass="15525">MSFDARSRERLQALGRSLPQPLPKPEQPQQSQTKASDRRHKVELEQNPEALFRELMQVSPDGTVPPHLMERLRELESRRQSATPAPAPSIAASPTKLRGRNTAGRADRRTAAEFGDLYTAFQQLLLEDEEDIPSAIDK</sequence>
<gene>
    <name evidence="2" type="ORF">C7K55_02650</name>
</gene>
<proteinExistence type="predicted"/>
<feature type="compositionally biased region" description="Basic and acidic residues" evidence="1">
    <location>
        <begin position="1"/>
        <end position="11"/>
    </location>
</feature>
<dbReference type="Proteomes" id="UP000243002">
    <property type="component" value="Unassembled WGS sequence"/>
</dbReference>
<feature type="region of interest" description="Disordered" evidence="1">
    <location>
        <begin position="75"/>
        <end position="108"/>
    </location>
</feature>
<evidence type="ECO:0000256" key="1">
    <source>
        <dbReference type="SAM" id="MobiDB-lite"/>
    </source>
</evidence>
<organism evidence="2 3">
    <name type="scientific">Cyanobium usitatum str. Tous</name>
    <dbReference type="NCBI Taxonomy" id="2116684"/>
    <lineage>
        <taxon>Bacteria</taxon>
        <taxon>Bacillati</taxon>
        <taxon>Cyanobacteriota</taxon>
        <taxon>Cyanophyceae</taxon>
        <taxon>Synechococcales</taxon>
        <taxon>Prochlorococcaceae</taxon>
        <taxon>Cyanobium</taxon>
    </lineage>
</organism>
<dbReference type="AlphaFoldDB" id="A0A2P7N099"/>
<reference evidence="2 3" key="1">
    <citation type="journal article" date="2018" name="Environ. Microbiol.">
        <title>Ecological and genomic features of two widespread freshwater picocyanobacteria.</title>
        <authorList>
            <person name="Cabello-Yeves P.J."/>
            <person name="Picazo A."/>
            <person name="Camacho A."/>
            <person name="Callieri C."/>
            <person name="Rosselli R."/>
            <person name="Roda-Garcia J.J."/>
            <person name="Coutinho F.H."/>
            <person name="Rodriguez-Valera F."/>
        </authorList>
    </citation>
    <scope>NUCLEOTIDE SEQUENCE [LARGE SCALE GENOMIC DNA]</scope>
    <source>
        <strain evidence="2 3">Tous</strain>
    </source>
</reference>
<comment type="caution">
    <text evidence="2">The sequence shown here is derived from an EMBL/GenBank/DDBJ whole genome shotgun (WGS) entry which is preliminary data.</text>
</comment>
<dbReference type="RefSeq" id="WP_106501854.1">
    <property type="nucleotide sequence ID" value="NZ_PXXO01000002.1"/>
</dbReference>
<dbReference type="EMBL" id="PXXO01000002">
    <property type="protein sequence ID" value="PSJ06882.1"/>
    <property type="molecule type" value="Genomic_DNA"/>
</dbReference>
<dbReference type="OrthoDB" id="541217at2"/>
<evidence type="ECO:0000313" key="2">
    <source>
        <dbReference type="EMBL" id="PSJ06882.1"/>
    </source>
</evidence>
<evidence type="ECO:0000313" key="3">
    <source>
        <dbReference type="Proteomes" id="UP000243002"/>
    </source>
</evidence>
<protein>
    <submittedName>
        <fullName evidence="2">Uncharacterized protein</fullName>
    </submittedName>
</protein>
<keyword evidence="3" id="KW-1185">Reference proteome</keyword>